<dbReference type="PANTHER" id="PTHR42643">
    <property type="entry name" value="IONOTROPIC RECEPTOR 20A-RELATED"/>
    <property type="match status" value="1"/>
</dbReference>
<keyword evidence="4" id="KW-1003">Cell membrane</keyword>
<evidence type="ECO:0000313" key="17">
    <source>
        <dbReference type="Proteomes" id="UP001054837"/>
    </source>
</evidence>
<evidence type="ECO:0000259" key="15">
    <source>
        <dbReference type="SMART" id="SM00918"/>
    </source>
</evidence>
<evidence type="ECO:0000259" key="14">
    <source>
        <dbReference type="SMART" id="SM00079"/>
    </source>
</evidence>
<feature type="domain" description="Ionotropic glutamate receptor C-terminal" evidence="14">
    <location>
        <begin position="186"/>
        <end position="506"/>
    </location>
</feature>
<dbReference type="EMBL" id="BPLQ01004921">
    <property type="protein sequence ID" value="GIY11555.1"/>
    <property type="molecule type" value="Genomic_DNA"/>
</dbReference>
<keyword evidence="10" id="KW-0325">Glycoprotein</keyword>
<evidence type="ECO:0000256" key="12">
    <source>
        <dbReference type="ARBA" id="ARBA00023303"/>
    </source>
</evidence>
<dbReference type="InterPro" id="IPR052192">
    <property type="entry name" value="Insect_Ionotropic_Sensory_Rcpt"/>
</dbReference>
<keyword evidence="7" id="KW-0406">Ion transport</keyword>
<keyword evidence="9 16" id="KW-0675">Receptor</keyword>
<dbReference type="Gene3D" id="1.10.287.70">
    <property type="match status" value="1"/>
</dbReference>
<comment type="similarity">
    <text evidence="2">Belongs to the glutamate-gated ion channel (TC 1.A.10.1) family.</text>
</comment>
<evidence type="ECO:0000256" key="5">
    <source>
        <dbReference type="ARBA" id="ARBA00022692"/>
    </source>
</evidence>
<dbReference type="SUPFAM" id="SSF53850">
    <property type="entry name" value="Periplasmic binding protein-like II"/>
    <property type="match status" value="1"/>
</dbReference>
<name>A0AAV4QTW6_9ARAC</name>
<dbReference type="AlphaFoldDB" id="A0AAV4QTW6"/>
<dbReference type="GO" id="GO:0050906">
    <property type="term" value="P:detection of stimulus involved in sensory perception"/>
    <property type="evidence" value="ECO:0007669"/>
    <property type="project" value="UniProtKB-ARBA"/>
</dbReference>
<evidence type="ECO:0000256" key="8">
    <source>
        <dbReference type="ARBA" id="ARBA00023136"/>
    </source>
</evidence>
<accession>A0AAV4QTW6</accession>
<sequence>MFAFGVIIIAACFKPNESLNTQLNNFITKMVTDLLHWRRVVLIGNQEKDIDPNLVESLFRHNVSVICLTSEAKYTVHDLIRDHGNILVFLLPPHQVLINNLIDSCRIKWVILLPENHSSNVSPLQIFYSIRSLYTLFISSDNIGNFLIQVPNIKNNSLETVNKWNPSRGFKNKASFQSCTHQALKPLRVAMEKHFPFYKLSNGSTPAKGSDIRLLKDLAQVLHFSYQLVHPSDGSWGNLNGTEWTGMIKMLVKNEADIAMSGMTITYDRYTAVRFSIPYAFDRITYVTKKPSQKPKTWAIFWPYTLQVWIFIATSVLLVSILMNFLRNAMKSPKRPKSEFKDTSLYMFQALLSQGYYNASESNVLHGTSRLQSFVGYSIPASEGNSHQNFAAGTIEDSADYSIFKDSNEKDLLVILKSMNSDSRNLVHHDLNGLHECLKRDYAYIGGELTVRADIWDPKLFSFAKDSFLQYGYAIAFAPNFDHIDIFNKRIQQLLEGGLIRKWMESIIEKAQFRGKNKNDISDDGSMHVLSVEDVQGAFAMLSIGLTVATFICIAEYQISRYIQRRRLDLKRH</sequence>
<evidence type="ECO:0000313" key="16">
    <source>
        <dbReference type="EMBL" id="GIY11555.1"/>
    </source>
</evidence>
<dbReference type="GO" id="GO:0015276">
    <property type="term" value="F:ligand-gated monoatomic ion channel activity"/>
    <property type="evidence" value="ECO:0007669"/>
    <property type="project" value="InterPro"/>
</dbReference>
<keyword evidence="5 13" id="KW-0812">Transmembrane</keyword>
<gene>
    <name evidence="16" type="primary">GRIK3</name>
    <name evidence="16" type="ORF">CDAR_216792</name>
</gene>
<reference evidence="16 17" key="1">
    <citation type="submission" date="2021-06" db="EMBL/GenBank/DDBJ databases">
        <title>Caerostris darwini draft genome.</title>
        <authorList>
            <person name="Kono N."/>
            <person name="Arakawa K."/>
        </authorList>
    </citation>
    <scope>NUCLEOTIDE SEQUENCE [LARGE SCALE GENOMIC DNA]</scope>
</reference>
<evidence type="ECO:0000256" key="10">
    <source>
        <dbReference type="ARBA" id="ARBA00023180"/>
    </source>
</evidence>
<evidence type="ECO:0000256" key="3">
    <source>
        <dbReference type="ARBA" id="ARBA00022448"/>
    </source>
</evidence>
<evidence type="ECO:0000256" key="9">
    <source>
        <dbReference type="ARBA" id="ARBA00023170"/>
    </source>
</evidence>
<dbReference type="Gene3D" id="3.40.190.10">
    <property type="entry name" value="Periplasmic binding protein-like II"/>
    <property type="match status" value="3"/>
</dbReference>
<comment type="subcellular location">
    <subcellularLocation>
        <location evidence="1">Cell membrane</location>
        <topology evidence="1">Multi-pass membrane protein</topology>
    </subcellularLocation>
</comment>
<protein>
    <submittedName>
        <fullName evidence="16">Glutamate receptor ionotropic, kainate 3</fullName>
    </submittedName>
</protein>
<keyword evidence="3" id="KW-0813">Transport</keyword>
<dbReference type="SMART" id="SM00079">
    <property type="entry name" value="PBPe"/>
    <property type="match status" value="1"/>
</dbReference>
<feature type="transmembrane region" description="Helical" evidence="13">
    <location>
        <begin position="301"/>
        <end position="326"/>
    </location>
</feature>
<dbReference type="Proteomes" id="UP001054837">
    <property type="component" value="Unassembled WGS sequence"/>
</dbReference>
<evidence type="ECO:0000256" key="4">
    <source>
        <dbReference type="ARBA" id="ARBA00022475"/>
    </source>
</evidence>
<dbReference type="InterPro" id="IPR019594">
    <property type="entry name" value="Glu/Gly-bd"/>
</dbReference>
<dbReference type="InterPro" id="IPR001320">
    <property type="entry name" value="Iontro_rcpt_C"/>
</dbReference>
<dbReference type="SMART" id="SM00918">
    <property type="entry name" value="Lig_chan-Glu_bd"/>
    <property type="match status" value="1"/>
</dbReference>
<feature type="domain" description="Ionotropic glutamate receptor L-glutamate and glycine-binding" evidence="15">
    <location>
        <begin position="197"/>
        <end position="253"/>
    </location>
</feature>
<evidence type="ECO:0000256" key="1">
    <source>
        <dbReference type="ARBA" id="ARBA00004651"/>
    </source>
</evidence>
<comment type="caution">
    <text evidence="16">The sequence shown here is derived from an EMBL/GenBank/DDBJ whole genome shotgun (WGS) entry which is preliminary data.</text>
</comment>
<keyword evidence="17" id="KW-1185">Reference proteome</keyword>
<organism evidence="16 17">
    <name type="scientific">Caerostris darwini</name>
    <dbReference type="NCBI Taxonomy" id="1538125"/>
    <lineage>
        <taxon>Eukaryota</taxon>
        <taxon>Metazoa</taxon>
        <taxon>Ecdysozoa</taxon>
        <taxon>Arthropoda</taxon>
        <taxon>Chelicerata</taxon>
        <taxon>Arachnida</taxon>
        <taxon>Araneae</taxon>
        <taxon>Araneomorphae</taxon>
        <taxon>Entelegynae</taxon>
        <taxon>Araneoidea</taxon>
        <taxon>Araneidae</taxon>
        <taxon>Caerostris</taxon>
    </lineage>
</organism>
<proteinExistence type="inferred from homology"/>
<keyword evidence="6 13" id="KW-1133">Transmembrane helix</keyword>
<keyword evidence="12" id="KW-0407">Ion channel</keyword>
<keyword evidence="11" id="KW-1071">Ligand-gated ion channel</keyword>
<keyword evidence="8 13" id="KW-0472">Membrane</keyword>
<evidence type="ECO:0000256" key="13">
    <source>
        <dbReference type="SAM" id="Phobius"/>
    </source>
</evidence>
<evidence type="ECO:0000256" key="7">
    <source>
        <dbReference type="ARBA" id="ARBA00023065"/>
    </source>
</evidence>
<dbReference type="PANTHER" id="PTHR42643:SF24">
    <property type="entry name" value="IONOTROPIC RECEPTOR 60A"/>
    <property type="match status" value="1"/>
</dbReference>
<evidence type="ECO:0000256" key="2">
    <source>
        <dbReference type="ARBA" id="ARBA00008685"/>
    </source>
</evidence>
<evidence type="ECO:0000256" key="11">
    <source>
        <dbReference type="ARBA" id="ARBA00023286"/>
    </source>
</evidence>
<dbReference type="GO" id="GO:0005886">
    <property type="term" value="C:plasma membrane"/>
    <property type="evidence" value="ECO:0007669"/>
    <property type="project" value="UniProtKB-SubCell"/>
</dbReference>
<evidence type="ECO:0000256" key="6">
    <source>
        <dbReference type="ARBA" id="ARBA00022989"/>
    </source>
</evidence>
<dbReference type="Pfam" id="PF10613">
    <property type="entry name" value="Lig_chan-Glu_bd"/>
    <property type="match status" value="1"/>
</dbReference>